<evidence type="ECO:0000259" key="8">
    <source>
        <dbReference type="PROSITE" id="PS51462"/>
    </source>
</evidence>
<keyword evidence="10" id="KW-1185">Reference proteome</keyword>
<comment type="cofactor">
    <cofactor evidence="2">
        <name>Mg(2+)</name>
        <dbReference type="ChEBI" id="CHEBI:18420"/>
    </cofactor>
</comment>
<dbReference type="PROSITE" id="PS51462">
    <property type="entry name" value="NUDIX"/>
    <property type="match status" value="1"/>
</dbReference>
<dbReference type="OrthoDB" id="1523642at2"/>
<evidence type="ECO:0000256" key="6">
    <source>
        <dbReference type="ARBA" id="ARBA00032162"/>
    </source>
</evidence>
<proteinExistence type="inferred from homology"/>
<protein>
    <recommendedName>
        <fullName evidence="4">GDP-mannose pyrophosphatase</fullName>
    </recommendedName>
    <alternativeName>
        <fullName evidence="6">GDP-mannose hydrolase</fullName>
    </alternativeName>
    <alternativeName>
        <fullName evidence="7">GDPMK</fullName>
    </alternativeName>
</protein>
<dbReference type="GO" id="GO:0006753">
    <property type="term" value="P:nucleoside phosphate metabolic process"/>
    <property type="evidence" value="ECO:0007669"/>
    <property type="project" value="TreeGrafter"/>
</dbReference>
<reference evidence="9 10" key="1">
    <citation type="submission" date="2016-11" db="EMBL/GenBank/DDBJ databases">
        <title>Study of marine rhodopsin-containing bacteria.</title>
        <authorList>
            <person name="Yoshizawa S."/>
            <person name="Kumagai Y."/>
            <person name="Kogure K."/>
        </authorList>
    </citation>
    <scope>NUCLEOTIDE SEQUENCE [LARGE SCALE GENOMIC DNA]</scope>
    <source>
        <strain evidence="9 10">SAORIC-28</strain>
    </source>
</reference>
<evidence type="ECO:0000256" key="2">
    <source>
        <dbReference type="ARBA" id="ARBA00001946"/>
    </source>
</evidence>
<evidence type="ECO:0000313" key="9">
    <source>
        <dbReference type="EMBL" id="PAP77399.1"/>
    </source>
</evidence>
<sequence>MDLTERSLRSEQVYDGVLLDVRRDEVRLPNGETSGREWIKHPGASAVVPIDDEGRVILLRQYRFGPGREFWEVPAGKFDSDGEEALDVAKRELAEEAGVEAAAWTRLGQTFPAIGYSDETIHLFLAEGLSRTEEHVDDDEFVEPFRMPFAEAAAMARRGEIEDAKSCVALLLAAAVVDARDLD</sequence>
<dbReference type="RefSeq" id="WP_095511067.1">
    <property type="nucleotide sequence ID" value="NZ_MQWD01000001.1"/>
</dbReference>
<evidence type="ECO:0000256" key="7">
    <source>
        <dbReference type="ARBA" id="ARBA00032272"/>
    </source>
</evidence>
<accession>A0A271J3X3</accession>
<dbReference type="AlphaFoldDB" id="A0A271J3X3"/>
<comment type="similarity">
    <text evidence="3">Belongs to the Nudix hydrolase family. NudK subfamily.</text>
</comment>
<evidence type="ECO:0000313" key="10">
    <source>
        <dbReference type="Proteomes" id="UP000216339"/>
    </source>
</evidence>
<comment type="caution">
    <text evidence="9">The sequence shown here is derived from an EMBL/GenBank/DDBJ whole genome shotgun (WGS) entry which is preliminary data.</text>
</comment>
<dbReference type="InterPro" id="IPR000086">
    <property type="entry name" value="NUDIX_hydrolase_dom"/>
</dbReference>
<dbReference type="EMBL" id="MQWD01000001">
    <property type="protein sequence ID" value="PAP77399.1"/>
    <property type="molecule type" value="Genomic_DNA"/>
</dbReference>
<dbReference type="GO" id="GO:0019693">
    <property type="term" value="P:ribose phosphate metabolic process"/>
    <property type="evidence" value="ECO:0007669"/>
    <property type="project" value="TreeGrafter"/>
</dbReference>
<evidence type="ECO:0000256" key="1">
    <source>
        <dbReference type="ARBA" id="ARBA00000847"/>
    </source>
</evidence>
<dbReference type="GO" id="GO:0005829">
    <property type="term" value="C:cytosol"/>
    <property type="evidence" value="ECO:0007669"/>
    <property type="project" value="TreeGrafter"/>
</dbReference>
<dbReference type="SUPFAM" id="SSF55811">
    <property type="entry name" value="Nudix"/>
    <property type="match status" value="1"/>
</dbReference>
<dbReference type="PANTHER" id="PTHR11839">
    <property type="entry name" value="UDP/ADP-SUGAR PYROPHOSPHATASE"/>
    <property type="match status" value="1"/>
</dbReference>
<dbReference type="InterPro" id="IPR015797">
    <property type="entry name" value="NUDIX_hydrolase-like_dom_sf"/>
</dbReference>
<feature type="domain" description="Nudix hydrolase" evidence="8">
    <location>
        <begin position="39"/>
        <end position="169"/>
    </location>
</feature>
<dbReference type="Pfam" id="PF00293">
    <property type="entry name" value="NUDIX"/>
    <property type="match status" value="1"/>
</dbReference>
<keyword evidence="5" id="KW-0378">Hydrolase</keyword>
<evidence type="ECO:0000256" key="4">
    <source>
        <dbReference type="ARBA" id="ARBA00016377"/>
    </source>
</evidence>
<comment type="catalytic activity">
    <reaction evidence="1">
        <text>GDP-alpha-D-mannose + H2O = alpha-D-mannose 1-phosphate + GMP + 2 H(+)</text>
        <dbReference type="Rhea" id="RHEA:27978"/>
        <dbReference type="ChEBI" id="CHEBI:15377"/>
        <dbReference type="ChEBI" id="CHEBI:15378"/>
        <dbReference type="ChEBI" id="CHEBI:57527"/>
        <dbReference type="ChEBI" id="CHEBI:58115"/>
        <dbReference type="ChEBI" id="CHEBI:58409"/>
    </reaction>
</comment>
<dbReference type="PANTHER" id="PTHR11839:SF18">
    <property type="entry name" value="NUDIX HYDROLASE DOMAIN-CONTAINING PROTEIN"/>
    <property type="match status" value="1"/>
</dbReference>
<gene>
    <name evidence="9" type="ORF">BSZ37_13620</name>
</gene>
<evidence type="ECO:0000256" key="3">
    <source>
        <dbReference type="ARBA" id="ARBA00007275"/>
    </source>
</evidence>
<organism evidence="9 10">
    <name type="scientific">Rubrivirga marina</name>
    <dbReference type="NCBI Taxonomy" id="1196024"/>
    <lineage>
        <taxon>Bacteria</taxon>
        <taxon>Pseudomonadati</taxon>
        <taxon>Rhodothermota</taxon>
        <taxon>Rhodothermia</taxon>
        <taxon>Rhodothermales</taxon>
        <taxon>Rubricoccaceae</taxon>
        <taxon>Rubrivirga</taxon>
    </lineage>
</organism>
<dbReference type="GO" id="GO:0016787">
    <property type="term" value="F:hydrolase activity"/>
    <property type="evidence" value="ECO:0007669"/>
    <property type="project" value="UniProtKB-KW"/>
</dbReference>
<dbReference type="Gene3D" id="3.90.79.10">
    <property type="entry name" value="Nucleoside Triphosphate Pyrophosphohydrolase"/>
    <property type="match status" value="1"/>
</dbReference>
<evidence type="ECO:0000256" key="5">
    <source>
        <dbReference type="ARBA" id="ARBA00022801"/>
    </source>
</evidence>
<dbReference type="Proteomes" id="UP000216339">
    <property type="component" value="Unassembled WGS sequence"/>
</dbReference>
<name>A0A271J3X3_9BACT</name>